<dbReference type="InterPro" id="IPR037925">
    <property type="entry name" value="FlgE/F/G-like"/>
</dbReference>
<dbReference type="RefSeq" id="WP_176068440.1">
    <property type="nucleotide sequence ID" value="NZ_BJTG01000011.1"/>
</dbReference>
<dbReference type="AlphaFoldDB" id="A0A7I9VRX7"/>
<comment type="subcellular location">
    <subcellularLocation>
        <location evidence="1 7">Bacterial flagellum basal body</location>
    </subcellularLocation>
</comment>
<dbReference type="InterPro" id="IPR053967">
    <property type="entry name" value="LlgE_F_G-like_D1"/>
</dbReference>
<name>A0A7I9VRX7_9BACT</name>
<keyword evidence="4 7" id="KW-0975">Bacterial flagellum</keyword>
<keyword evidence="12" id="KW-1185">Reference proteome</keyword>
<dbReference type="NCBIfam" id="TIGR02488">
    <property type="entry name" value="flgG_G_neg"/>
    <property type="match status" value="1"/>
</dbReference>
<comment type="caution">
    <text evidence="11">The sequence shown here is derived from an EMBL/GenBank/DDBJ whole genome shotgun (WGS) entry which is preliminary data.</text>
</comment>
<feature type="domain" description="Flagellar basal-body/hook protein C-terminal" evidence="9">
    <location>
        <begin position="215"/>
        <end position="260"/>
    </location>
</feature>
<evidence type="ECO:0000259" key="10">
    <source>
        <dbReference type="Pfam" id="PF22692"/>
    </source>
</evidence>
<comment type="similarity">
    <text evidence="2 7">Belongs to the flagella basal body rod proteins family.</text>
</comment>
<evidence type="ECO:0000256" key="4">
    <source>
        <dbReference type="ARBA" id="ARBA00023143"/>
    </source>
</evidence>
<proteinExistence type="inferred from homology"/>
<dbReference type="Pfam" id="PF22692">
    <property type="entry name" value="LlgE_F_G_D1"/>
    <property type="match status" value="1"/>
</dbReference>
<evidence type="ECO:0000256" key="5">
    <source>
        <dbReference type="ARBA" id="ARBA00025933"/>
    </source>
</evidence>
<dbReference type="InterPro" id="IPR020013">
    <property type="entry name" value="Flagellar_FlgE/F/G"/>
</dbReference>
<dbReference type="GO" id="GO:0009426">
    <property type="term" value="C:bacterial-type flagellum basal body, distal rod"/>
    <property type="evidence" value="ECO:0007669"/>
    <property type="project" value="UniProtKB-UniRule"/>
</dbReference>
<keyword evidence="11" id="KW-0282">Flagellum</keyword>
<dbReference type="PROSITE" id="PS00588">
    <property type="entry name" value="FLAGELLA_BB_ROD"/>
    <property type="match status" value="1"/>
</dbReference>
<dbReference type="InterPro" id="IPR001444">
    <property type="entry name" value="Flag_bb_rod_N"/>
</dbReference>
<feature type="domain" description="Flagellar basal body rod protein N-terminal" evidence="8">
    <location>
        <begin position="5"/>
        <end position="35"/>
    </location>
</feature>
<evidence type="ECO:0000256" key="7">
    <source>
        <dbReference type="RuleBase" id="RU362116"/>
    </source>
</evidence>
<dbReference type="SUPFAM" id="SSF117143">
    <property type="entry name" value="Flagellar hook protein flgE"/>
    <property type="match status" value="1"/>
</dbReference>
<dbReference type="GO" id="GO:0071978">
    <property type="term" value="P:bacterial-type flagellum-dependent swarming motility"/>
    <property type="evidence" value="ECO:0007669"/>
    <property type="project" value="TreeGrafter"/>
</dbReference>
<keyword evidence="11" id="KW-0966">Cell projection</keyword>
<dbReference type="NCBIfam" id="TIGR02490">
    <property type="entry name" value="flgF"/>
    <property type="match status" value="1"/>
</dbReference>
<dbReference type="PANTHER" id="PTHR30435">
    <property type="entry name" value="FLAGELLAR PROTEIN"/>
    <property type="match status" value="1"/>
</dbReference>
<dbReference type="PANTHER" id="PTHR30435:SF19">
    <property type="entry name" value="FLAGELLAR BASAL-BODY ROD PROTEIN FLGG"/>
    <property type="match status" value="1"/>
</dbReference>
<accession>A0A7I9VRX7</accession>
<evidence type="ECO:0000259" key="9">
    <source>
        <dbReference type="Pfam" id="PF06429"/>
    </source>
</evidence>
<reference evidence="12" key="1">
    <citation type="journal article" date="2020" name="Appl. Environ. Microbiol.">
        <title>Diazotrophic Anaeromyxobacter Isolates from Soils.</title>
        <authorList>
            <person name="Masuda Y."/>
            <person name="Yamanaka H."/>
            <person name="Xu Z.X."/>
            <person name="Shiratori Y."/>
            <person name="Aono T."/>
            <person name="Amachi S."/>
            <person name="Senoo K."/>
            <person name="Itoh H."/>
        </authorList>
    </citation>
    <scope>NUCLEOTIDE SEQUENCE [LARGE SCALE GENOMIC DNA]</scope>
    <source>
        <strain evidence="12">R267</strain>
    </source>
</reference>
<dbReference type="Pfam" id="PF00460">
    <property type="entry name" value="Flg_bb_rod"/>
    <property type="match status" value="1"/>
</dbReference>
<protein>
    <recommendedName>
        <fullName evidence="3 6">Flagellar basal-body rod protein FlgG</fullName>
    </recommendedName>
</protein>
<dbReference type="NCBIfam" id="TIGR03506">
    <property type="entry name" value="FlgEFG_subfam"/>
    <property type="match status" value="2"/>
</dbReference>
<evidence type="ECO:0000313" key="12">
    <source>
        <dbReference type="Proteomes" id="UP000503640"/>
    </source>
</evidence>
<evidence type="ECO:0000256" key="1">
    <source>
        <dbReference type="ARBA" id="ARBA00004117"/>
    </source>
</evidence>
<dbReference type="Proteomes" id="UP000503640">
    <property type="component" value="Unassembled WGS sequence"/>
</dbReference>
<evidence type="ECO:0000256" key="2">
    <source>
        <dbReference type="ARBA" id="ARBA00009677"/>
    </source>
</evidence>
<sequence length="261" mass="27026">MLRSLYTAATGMEAQQLRMDVIANNLSNASTTGFKKTRAEFEDLLSETLKGAGAPGPRGGGDPAPLQVGLGVHAGSTTRSFGQGDALTTNNPLDLAIQGQGFFKVQQVNGDPAYTRAGNFRLDSTGRLVTQHGEIVEPGITVPPDATQVTIGADGTVTATVAGRTDAATLGQLELASFTNPAGLTSVGNNLFTASAASGEAQSVKPGEQGTGTLAQGMLEGANVKAVEEMIDMIACQRAYELNSKIISTADQMLQRLTNIR</sequence>
<dbReference type="InterPro" id="IPR012834">
    <property type="entry name" value="FlgG_G_neg"/>
</dbReference>
<dbReference type="InterPro" id="IPR012836">
    <property type="entry name" value="FlgF"/>
</dbReference>
<keyword evidence="11" id="KW-0969">Cilium</keyword>
<dbReference type="InterPro" id="IPR019776">
    <property type="entry name" value="Flagellar_basal_body_rod_CS"/>
</dbReference>
<gene>
    <name evidence="11" type="primary">flgG</name>
    <name evidence="11" type="ORF">AMYX_39240</name>
</gene>
<evidence type="ECO:0000313" key="11">
    <source>
        <dbReference type="EMBL" id="GEJ59183.1"/>
    </source>
</evidence>
<dbReference type="Pfam" id="PF06429">
    <property type="entry name" value="Flg_bbr_C"/>
    <property type="match status" value="1"/>
</dbReference>
<dbReference type="EMBL" id="BJTG01000011">
    <property type="protein sequence ID" value="GEJ59183.1"/>
    <property type="molecule type" value="Genomic_DNA"/>
</dbReference>
<evidence type="ECO:0000259" key="8">
    <source>
        <dbReference type="Pfam" id="PF00460"/>
    </source>
</evidence>
<comment type="subunit">
    <text evidence="5">The basal body constitutes a major portion of the flagellar organelle and consists of four rings (L,P,S, and M) mounted on a central rod. The rod consists of about 26 subunits of FlgG in the distal portion, and FlgB, FlgC and FlgF are thought to build up the proximal portion of the rod with about 6 subunits each.</text>
</comment>
<feature type="domain" description="Flagellar hook protein FlgE/F/G-like D1" evidence="10">
    <location>
        <begin position="96"/>
        <end position="159"/>
    </location>
</feature>
<dbReference type="InterPro" id="IPR010930">
    <property type="entry name" value="Flg_bb/hook_C_dom"/>
</dbReference>
<organism evidence="11 12">
    <name type="scientific">Anaeromyxobacter diazotrophicus</name>
    <dbReference type="NCBI Taxonomy" id="2590199"/>
    <lineage>
        <taxon>Bacteria</taxon>
        <taxon>Pseudomonadati</taxon>
        <taxon>Myxococcota</taxon>
        <taxon>Myxococcia</taxon>
        <taxon>Myxococcales</taxon>
        <taxon>Cystobacterineae</taxon>
        <taxon>Anaeromyxobacteraceae</taxon>
        <taxon>Anaeromyxobacter</taxon>
    </lineage>
</organism>
<evidence type="ECO:0000256" key="6">
    <source>
        <dbReference type="NCBIfam" id="TIGR02488"/>
    </source>
</evidence>
<evidence type="ECO:0000256" key="3">
    <source>
        <dbReference type="ARBA" id="ARBA00017948"/>
    </source>
</evidence>